<protein>
    <submittedName>
        <fullName evidence="5">Concanavalin A-like lectin/glucanase superfamily protein</fullName>
    </submittedName>
</protein>
<dbReference type="NCBIfam" id="NF033679">
    <property type="entry name" value="DNRLRE_dom"/>
    <property type="match status" value="1"/>
</dbReference>
<dbReference type="GO" id="GO:0030246">
    <property type="term" value="F:carbohydrate binding"/>
    <property type="evidence" value="ECO:0007669"/>
    <property type="project" value="UniProtKB-KW"/>
</dbReference>
<evidence type="ECO:0000259" key="4">
    <source>
        <dbReference type="SMART" id="SM00560"/>
    </source>
</evidence>
<dbReference type="GO" id="GO:0005975">
    <property type="term" value="P:carbohydrate metabolic process"/>
    <property type="evidence" value="ECO:0007669"/>
    <property type="project" value="UniProtKB-ARBA"/>
</dbReference>
<dbReference type="SMART" id="SM00560">
    <property type="entry name" value="LamGL"/>
    <property type="match status" value="3"/>
</dbReference>
<evidence type="ECO:0000256" key="2">
    <source>
        <dbReference type="ARBA" id="ARBA00023157"/>
    </source>
</evidence>
<feature type="domain" description="LamG-like jellyroll fold" evidence="4">
    <location>
        <begin position="1179"/>
        <end position="1316"/>
    </location>
</feature>
<gene>
    <name evidence="5" type="ORF">FB566_4125</name>
</gene>
<evidence type="ECO:0000256" key="1">
    <source>
        <dbReference type="ARBA" id="ARBA00022729"/>
    </source>
</evidence>
<feature type="region of interest" description="Disordered" evidence="3">
    <location>
        <begin position="235"/>
        <end position="255"/>
    </location>
</feature>
<organism evidence="5 6">
    <name type="scientific">Stackebrandtia endophytica</name>
    <dbReference type="NCBI Taxonomy" id="1496996"/>
    <lineage>
        <taxon>Bacteria</taxon>
        <taxon>Bacillati</taxon>
        <taxon>Actinomycetota</taxon>
        <taxon>Actinomycetes</taxon>
        <taxon>Glycomycetales</taxon>
        <taxon>Glycomycetaceae</taxon>
        <taxon>Stackebrandtia</taxon>
    </lineage>
</organism>
<proteinExistence type="predicted"/>
<evidence type="ECO:0000313" key="5">
    <source>
        <dbReference type="EMBL" id="TQL78536.1"/>
    </source>
</evidence>
<dbReference type="InterPro" id="IPR013783">
    <property type="entry name" value="Ig-like_fold"/>
</dbReference>
<keyword evidence="1" id="KW-0732">Signal</keyword>
<dbReference type="OrthoDB" id="3751446at2"/>
<keyword evidence="6" id="KW-1185">Reference proteome</keyword>
<dbReference type="SUPFAM" id="SSF49899">
    <property type="entry name" value="Concanavalin A-like lectins/glucanases"/>
    <property type="match status" value="3"/>
</dbReference>
<dbReference type="Pfam" id="PF13385">
    <property type="entry name" value="Laminin_G_3"/>
    <property type="match status" value="3"/>
</dbReference>
<dbReference type="GO" id="GO:0006955">
    <property type="term" value="P:immune response"/>
    <property type="evidence" value="ECO:0007669"/>
    <property type="project" value="InterPro"/>
</dbReference>
<accession>A0A543B170</accession>
<dbReference type="Gene3D" id="2.60.40.10">
    <property type="entry name" value="Immunoglobulins"/>
    <property type="match status" value="1"/>
</dbReference>
<sequence length="1324" mass="141081">MAAARRRICALAVSAGLAVTLIQPESFPLNGSATTDDECASPATHLEFESEAVALATACGVPVEISSAGSPDTEVFAEPDGQVRVSSYVEPIRARLDSGEWAPIDTTLSTHSSGRIIPANTVFPVSFSPGGDAALAVGDNADGRFALSWPDPLPEPSLTGDTATYPEVLPGVDLTVTATAAGFSHALVVKDATAADNPRLAEIRFGLQTDGVTARLSESGGIDLLDAAGEQVWTTPTPQMWDSPESTSGESEEPQRRVADIGVTLESDALVLHPDVDLFDGAVYPVIIDPLWNGGGLRSGEWTTVWSKYPTTSFWKRADTGGNDKTFGAAKVGRVCNYDTNGNCLTSTYVVRSLFRMNTEGVQGKQITSATFKILQKHAWQCSPKTKAKVWRTELVKSSHTWNNQPTWTSETATSHDYANYRAGCGTQGLVEFDVTPMVVKSAANNWMSITLGMKAMDESTTAQWKRYDHSTAKIDIYYNSVPGTPTDLALNGTACITDWTDGGLWFDDARPEFAGKVTDADGTVRARVQLWALESGATDHHVVYDQTSGNLTSGAIYRWRPPADLDQLRNYWWRMQATDGQASGPWTQWCYFQVDTTPPAAPELDRVGDPPLAGDDVRINLRGPSSDTVSFSYGLNRDTPDQTVTAVDGTASITWNNLPQGPNLLYVWARDRAGNLSQRAVIQVFGGRILDPQPQGVWRFAGDTRDDSFGEHDITGDVDYTVDQQGRAGGALALNGSSCLSTEKSVLRTDGPFTVTSWVRLNQTTTDQMVLSQVGDQRGAFELYFESATKSWVLAAPGVDEWTPDLSDWSRAVSAEEATADSWTHLAAAVDPVAQIMRLYVNGQMAGEAALPFSTWRATGPLTIGCVTGQEHGLTWHHFDGAIAATSAWHGLMSGDQIEAAAVELPLGVTGSWALRSETGGTDASRHERGFTMPPSASYVADSSGRTGSAWQARGESCAVTDNTVIRTDDSFTVATWAKLDTTGTDAVLLSQDAATDSSVRLGFDAASGGWALWLRSADGTRKLTSSPVDLGEWTHLVAVYDDATGTAALYVNGELAADAATARPEAATGPLRLGCALTAGSEAAHWPGAISHLVTWRGAADAGQAAWIHGGNPSVKELSMWALEGDGADSWGTTEMTLVGDYEWVEDRVGWPGSALGLQMDGTGYGHTDAAVADTTDSFTVSSWVKLDDLGRDQTVVAQAAGSEAAFTLAYDATAARWVFRMPSGSTVAEVRSSAAPTVGQWVHLTATFDRAAATMRLYVDGVAQGESAAPASPHHSTGPTLLGASGDTSGATWDLLIGAVDDVRIWRGVVHPDRIRDLAVA</sequence>
<dbReference type="Proteomes" id="UP000317043">
    <property type="component" value="Unassembled WGS sequence"/>
</dbReference>
<feature type="domain" description="LamG-like jellyroll fold" evidence="4">
    <location>
        <begin position="752"/>
        <end position="897"/>
    </location>
</feature>
<feature type="region of interest" description="Disordered" evidence="3">
    <location>
        <begin position="919"/>
        <end position="945"/>
    </location>
</feature>
<evidence type="ECO:0000313" key="6">
    <source>
        <dbReference type="Proteomes" id="UP000317043"/>
    </source>
</evidence>
<dbReference type="InterPro" id="IPR042837">
    <property type="entry name" value="PTX3"/>
</dbReference>
<dbReference type="PANTHER" id="PTHR46943:SF1">
    <property type="entry name" value="PENTRAXIN-RELATED PROTEIN PTX3"/>
    <property type="match status" value="1"/>
</dbReference>
<reference evidence="5 6" key="1">
    <citation type="submission" date="2019-06" db="EMBL/GenBank/DDBJ databases">
        <title>Sequencing the genomes of 1000 actinobacteria strains.</title>
        <authorList>
            <person name="Klenk H.-P."/>
        </authorList>
    </citation>
    <scope>NUCLEOTIDE SEQUENCE [LARGE SCALE GENOMIC DNA]</scope>
    <source>
        <strain evidence="5 6">DSM 45928</strain>
    </source>
</reference>
<evidence type="ECO:0000256" key="3">
    <source>
        <dbReference type="SAM" id="MobiDB-lite"/>
    </source>
</evidence>
<feature type="domain" description="LamG-like jellyroll fold" evidence="4">
    <location>
        <begin position="971"/>
        <end position="1105"/>
    </location>
</feature>
<dbReference type="InterPro" id="IPR006558">
    <property type="entry name" value="LamG-like"/>
</dbReference>
<dbReference type="PANTHER" id="PTHR46943">
    <property type="entry name" value="PENTRAXIN-RELATED PROTEIN PTX3"/>
    <property type="match status" value="1"/>
</dbReference>
<comment type="caution">
    <text evidence="5">The sequence shown here is derived from an EMBL/GenBank/DDBJ whole genome shotgun (WGS) entry which is preliminary data.</text>
</comment>
<dbReference type="InterPro" id="IPR013320">
    <property type="entry name" value="ConA-like_dom_sf"/>
</dbReference>
<keyword evidence="5" id="KW-0430">Lectin</keyword>
<dbReference type="RefSeq" id="WP_142043114.1">
    <property type="nucleotide sequence ID" value="NZ_JBHTGS010000003.1"/>
</dbReference>
<dbReference type="Gene3D" id="2.60.120.200">
    <property type="match status" value="3"/>
</dbReference>
<name>A0A543B170_9ACTN</name>
<keyword evidence="2" id="KW-1015">Disulfide bond</keyword>
<dbReference type="InParanoid" id="A0A543B170"/>
<dbReference type="EMBL" id="VFOW01000001">
    <property type="protein sequence ID" value="TQL78536.1"/>
    <property type="molecule type" value="Genomic_DNA"/>
</dbReference>